<keyword evidence="6" id="KW-1185">Reference proteome</keyword>
<dbReference type="Gene3D" id="1.10.287.3980">
    <property type="match status" value="1"/>
</dbReference>
<reference evidence="5 6" key="1">
    <citation type="submission" date="2024-01" db="EMBL/GenBank/DDBJ databases">
        <title>A draft genome for the cacao thread blight pathogen Marasmiellus scandens.</title>
        <authorList>
            <person name="Baruah I.K."/>
            <person name="Leung J."/>
            <person name="Bukari Y."/>
            <person name="Amoako-Attah I."/>
            <person name="Meinhardt L.W."/>
            <person name="Bailey B.A."/>
            <person name="Cohen S.P."/>
        </authorList>
    </citation>
    <scope>NUCLEOTIDE SEQUENCE [LARGE SCALE GENOMIC DNA]</scope>
    <source>
        <strain evidence="5 6">GH-19</strain>
    </source>
</reference>
<evidence type="ECO:0000256" key="1">
    <source>
        <dbReference type="ARBA" id="ARBA00010111"/>
    </source>
</evidence>
<comment type="similarity">
    <text evidence="1">Belongs to the bacterial ribosomal protein bL34 family.</text>
</comment>
<dbReference type="PANTHER" id="PTHR14503:SF4">
    <property type="entry name" value="LARGE RIBOSOMAL SUBUNIT PROTEIN BL34M"/>
    <property type="match status" value="1"/>
</dbReference>
<evidence type="ECO:0008006" key="7">
    <source>
        <dbReference type="Google" id="ProtNLM"/>
    </source>
</evidence>
<keyword evidence="3" id="KW-0687">Ribonucleoprotein</keyword>
<dbReference type="NCBIfam" id="TIGR01030">
    <property type="entry name" value="rpmH_bact"/>
    <property type="match status" value="1"/>
</dbReference>
<evidence type="ECO:0000256" key="3">
    <source>
        <dbReference type="ARBA" id="ARBA00023274"/>
    </source>
</evidence>
<name>A0ABR1K5T3_9AGAR</name>
<gene>
    <name evidence="5" type="ORF">VKT23_001008</name>
</gene>
<proteinExistence type="inferred from homology"/>
<protein>
    <recommendedName>
        <fullName evidence="7">Ribosomal protein L34</fullName>
    </recommendedName>
</protein>
<dbReference type="EMBL" id="JBANRG010000001">
    <property type="protein sequence ID" value="KAK7472901.1"/>
    <property type="molecule type" value="Genomic_DNA"/>
</dbReference>
<organism evidence="5 6">
    <name type="scientific">Marasmiellus scandens</name>
    <dbReference type="NCBI Taxonomy" id="2682957"/>
    <lineage>
        <taxon>Eukaryota</taxon>
        <taxon>Fungi</taxon>
        <taxon>Dikarya</taxon>
        <taxon>Basidiomycota</taxon>
        <taxon>Agaricomycotina</taxon>
        <taxon>Agaricomycetes</taxon>
        <taxon>Agaricomycetidae</taxon>
        <taxon>Agaricales</taxon>
        <taxon>Marasmiineae</taxon>
        <taxon>Omphalotaceae</taxon>
        <taxon>Marasmiellus</taxon>
    </lineage>
</organism>
<feature type="compositionally biased region" description="Basic residues" evidence="4">
    <location>
        <begin position="81"/>
        <end position="116"/>
    </location>
</feature>
<dbReference type="PANTHER" id="PTHR14503">
    <property type="entry name" value="MITOCHONDRIAL RIBOSOMAL PROTEIN 34 FAMILY MEMBER"/>
    <property type="match status" value="1"/>
</dbReference>
<evidence type="ECO:0000256" key="4">
    <source>
        <dbReference type="SAM" id="MobiDB-lite"/>
    </source>
</evidence>
<keyword evidence="2" id="KW-0689">Ribosomal protein</keyword>
<evidence type="ECO:0000313" key="5">
    <source>
        <dbReference type="EMBL" id="KAK7472901.1"/>
    </source>
</evidence>
<sequence>MPRLPPSLAQLLLRPPRLPTAQSALSVALRPAQRLSEFTHQFARPAISSLVPKNAFVSPILRSLQPQVRFTTYGSEYQPSQRKRKRRHGFLARKRSKGGRKILARRLNKGRKYLSH</sequence>
<evidence type="ECO:0000313" key="6">
    <source>
        <dbReference type="Proteomes" id="UP001498398"/>
    </source>
</evidence>
<accession>A0ABR1K5T3</accession>
<evidence type="ECO:0000256" key="2">
    <source>
        <dbReference type="ARBA" id="ARBA00022980"/>
    </source>
</evidence>
<dbReference type="Proteomes" id="UP001498398">
    <property type="component" value="Unassembled WGS sequence"/>
</dbReference>
<dbReference type="InterPro" id="IPR000271">
    <property type="entry name" value="Ribosomal_bL34"/>
</dbReference>
<dbReference type="HAMAP" id="MF_00391">
    <property type="entry name" value="Ribosomal_bL34"/>
    <property type="match status" value="1"/>
</dbReference>
<dbReference type="Pfam" id="PF00468">
    <property type="entry name" value="Ribosomal_L34"/>
    <property type="match status" value="1"/>
</dbReference>
<feature type="region of interest" description="Disordered" evidence="4">
    <location>
        <begin position="76"/>
        <end position="116"/>
    </location>
</feature>
<comment type="caution">
    <text evidence="5">The sequence shown here is derived from an EMBL/GenBank/DDBJ whole genome shotgun (WGS) entry which is preliminary data.</text>
</comment>